<dbReference type="PANTHER" id="PTHR30157:SF0">
    <property type="entry name" value="NADPH-DEPENDENT FERRIC-CHELATE REDUCTASE"/>
    <property type="match status" value="1"/>
</dbReference>
<name>A0ABU0BWN9_9HYPH</name>
<dbReference type="RefSeq" id="WP_307234528.1">
    <property type="nucleotide sequence ID" value="NZ_JAUSVF010000002.1"/>
</dbReference>
<dbReference type="SUPFAM" id="SSF63380">
    <property type="entry name" value="Riboflavin synthase domain-like"/>
    <property type="match status" value="1"/>
</dbReference>
<dbReference type="CDD" id="cd06193">
    <property type="entry name" value="siderophore_interacting"/>
    <property type="match status" value="1"/>
</dbReference>
<dbReference type="EMBL" id="JAUSVF010000002">
    <property type="protein sequence ID" value="MDQ0322681.1"/>
    <property type="molecule type" value="Genomic_DNA"/>
</dbReference>
<dbReference type="Gene3D" id="2.40.30.10">
    <property type="entry name" value="Translation factors"/>
    <property type="match status" value="1"/>
</dbReference>
<comment type="similarity">
    <text evidence="1">Belongs to the SIP oxidoreductase family.</text>
</comment>
<dbReference type="InterPro" id="IPR039374">
    <property type="entry name" value="SIP_fam"/>
</dbReference>
<accession>A0ABU0BWN9</accession>
<dbReference type="InterPro" id="IPR013113">
    <property type="entry name" value="SIP_FAD-bd"/>
</dbReference>
<evidence type="ECO:0000259" key="2">
    <source>
        <dbReference type="PROSITE" id="PS51384"/>
    </source>
</evidence>
<dbReference type="Gene3D" id="3.40.50.80">
    <property type="entry name" value="Nucleotide-binding domain of ferredoxin-NADP reductase (FNR) module"/>
    <property type="match status" value="1"/>
</dbReference>
<dbReference type="InterPro" id="IPR017927">
    <property type="entry name" value="FAD-bd_FR_type"/>
</dbReference>
<reference evidence="3 4" key="1">
    <citation type="submission" date="2023-07" db="EMBL/GenBank/DDBJ databases">
        <title>Genomic Encyclopedia of Type Strains, Phase IV (KMG-IV): sequencing the most valuable type-strain genomes for metagenomic binning, comparative biology and taxonomic classification.</title>
        <authorList>
            <person name="Goeker M."/>
        </authorList>
    </citation>
    <scope>NUCLEOTIDE SEQUENCE [LARGE SCALE GENOMIC DNA]</scope>
    <source>
        <strain evidence="3 4">DSM 1112</strain>
    </source>
</reference>
<evidence type="ECO:0000313" key="4">
    <source>
        <dbReference type="Proteomes" id="UP001230207"/>
    </source>
</evidence>
<dbReference type="Proteomes" id="UP001230207">
    <property type="component" value="Unassembled WGS sequence"/>
</dbReference>
<dbReference type="Pfam" id="PF08021">
    <property type="entry name" value="FAD_binding_9"/>
    <property type="match status" value="2"/>
</dbReference>
<proteinExistence type="inferred from homology"/>
<dbReference type="Pfam" id="PF04954">
    <property type="entry name" value="SIP"/>
    <property type="match status" value="1"/>
</dbReference>
<feature type="domain" description="FAD-binding FR-type" evidence="2">
    <location>
        <begin position="25"/>
        <end position="129"/>
    </location>
</feature>
<dbReference type="PANTHER" id="PTHR30157">
    <property type="entry name" value="FERRIC REDUCTASE, NADPH-DEPENDENT"/>
    <property type="match status" value="1"/>
</dbReference>
<sequence>MNVMQGSQVDPTGDLPRLERFRHELKRRQLTVVSTERLTPNMIRIALGGEDLADFTSLSAGDHVKIFVPDGVGGTAMRDYTPRHFDTANRTLVLDFAVHDAGPATRWALDARVGDEIQIGGPRGSLVISGPIRSWLLIGDETALPSIGRRIEEMAAGTPVTSLVGIPGVEDEQVFDTKADVTSHWVHRKDPSDAAVFIERLRDIAIEPRTFVWVAAEGAVTRAIRSYLVEERKHPLAWLRAAGYWVSGKADTTEKFED</sequence>
<evidence type="ECO:0000313" key="3">
    <source>
        <dbReference type="EMBL" id="MDQ0322681.1"/>
    </source>
</evidence>
<dbReference type="InterPro" id="IPR017938">
    <property type="entry name" value="Riboflavin_synthase-like_b-brl"/>
</dbReference>
<gene>
    <name evidence="3" type="ORF">QO002_004887</name>
</gene>
<organism evidence="3 4">
    <name type="scientific">Pararhizobium capsulatum DSM 1112</name>
    <dbReference type="NCBI Taxonomy" id="1121113"/>
    <lineage>
        <taxon>Bacteria</taxon>
        <taxon>Pseudomonadati</taxon>
        <taxon>Pseudomonadota</taxon>
        <taxon>Alphaproteobacteria</taxon>
        <taxon>Hyphomicrobiales</taxon>
        <taxon>Rhizobiaceae</taxon>
        <taxon>Rhizobium/Agrobacterium group</taxon>
        <taxon>Pararhizobium</taxon>
    </lineage>
</organism>
<comment type="caution">
    <text evidence="3">The sequence shown here is derived from an EMBL/GenBank/DDBJ whole genome shotgun (WGS) entry which is preliminary data.</text>
</comment>
<evidence type="ECO:0000256" key="1">
    <source>
        <dbReference type="ARBA" id="ARBA00035644"/>
    </source>
</evidence>
<dbReference type="InterPro" id="IPR039261">
    <property type="entry name" value="FNR_nucleotide-bd"/>
</dbReference>
<protein>
    <submittedName>
        <fullName evidence="3">NADPH-dependent ferric siderophore reductase</fullName>
    </submittedName>
</protein>
<dbReference type="InterPro" id="IPR007037">
    <property type="entry name" value="SIP_rossman_dom"/>
</dbReference>
<dbReference type="PROSITE" id="PS51384">
    <property type="entry name" value="FAD_FR"/>
    <property type="match status" value="1"/>
</dbReference>
<keyword evidence="4" id="KW-1185">Reference proteome</keyword>